<proteinExistence type="predicted"/>
<dbReference type="AlphaFoldDB" id="A0A2X1ULI2"/>
<dbReference type="InterPro" id="IPR005046">
    <property type="entry name" value="DUF285"/>
</dbReference>
<protein>
    <submittedName>
        <fullName evidence="2">Bacterial surface protein 26-residue repeat</fullName>
    </submittedName>
</protein>
<dbReference type="InterPro" id="IPR011889">
    <property type="entry name" value="Liste_lipo_26"/>
</dbReference>
<dbReference type="NCBIfam" id="TIGR02167">
    <property type="entry name" value="Liste_lipo_26"/>
    <property type="match status" value="3"/>
</dbReference>
<sequence length="523" mass="59125">MVAVMVGITYRRVKQDRLTNDEVDNNFQFLDEKIDNSFQQVRTILDEKVNNLGDLAKLKTTGEISKYLNAKGEWAELIIPEYSTATSTTSGLMSASDKIKLDRISIDSFGIDLDIAIQVTLFAPFSLSREGVWEFSADGITWNKTGNLVANTPYYIKNSNLSPSITDFSLRNHIKEILYWGENITQLTNIGGNELVSVPDYLPPKVTSLRRMFAGAKKFNHHNIRNWNTSNVTDFSSMFEESTSFNQDISSWNTTSVLNMNRMFYGATSFNQDLSRWDGSNASNADFASGSGFEEDTSKHPMWAPPIIFKSNGEGKPLTYVSTISAEEDKFYQLAGKWYYIAADRINNNDNWAGKPPRLGRKPIEFYELFGGETSKLSIIDNYLHITIQDKHGVTKTIPLSQVITSRLISTLPNDFELPNNRTTPIGTIADISTWDTSNLTSMGWFLSDEVFLQVTDISQWNTSKVTNMDYAFSENSTFNQDLSKWCVPHIKEKPKNFADSTLIENSPEKHPKWGTCPRGESR</sequence>
<organism evidence="2 3">
    <name type="scientific">Oligella urethralis</name>
    <dbReference type="NCBI Taxonomy" id="90245"/>
    <lineage>
        <taxon>Bacteria</taxon>
        <taxon>Pseudomonadati</taxon>
        <taxon>Pseudomonadota</taxon>
        <taxon>Betaproteobacteria</taxon>
        <taxon>Burkholderiales</taxon>
        <taxon>Alcaligenaceae</taxon>
        <taxon>Oligella</taxon>
    </lineage>
</organism>
<feature type="region of interest" description="Disordered" evidence="1">
    <location>
        <begin position="499"/>
        <end position="523"/>
    </location>
</feature>
<gene>
    <name evidence="2" type="ORF">NCTC11009_01229</name>
</gene>
<dbReference type="Proteomes" id="UP000250242">
    <property type="component" value="Unassembled WGS sequence"/>
</dbReference>
<evidence type="ECO:0000313" key="2">
    <source>
        <dbReference type="EMBL" id="SPY08012.1"/>
    </source>
</evidence>
<dbReference type="Pfam" id="PF03382">
    <property type="entry name" value="DUF285"/>
    <property type="match status" value="2"/>
</dbReference>
<name>A0A2X1ULI2_9BURK</name>
<dbReference type="EMBL" id="UATH01000001">
    <property type="protein sequence ID" value="SPY08012.1"/>
    <property type="molecule type" value="Genomic_DNA"/>
</dbReference>
<accession>A0A2X1ULI2</accession>
<reference evidence="2 3" key="1">
    <citation type="submission" date="2018-06" db="EMBL/GenBank/DDBJ databases">
        <authorList>
            <consortium name="Pathogen Informatics"/>
            <person name="Doyle S."/>
        </authorList>
    </citation>
    <scope>NUCLEOTIDE SEQUENCE [LARGE SCALE GENOMIC DNA]</scope>
    <source>
        <strain evidence="2 3">NCTC11009</strain>
    </source>
</reference>
<evidence type="ECO:0000313" key="3">
    <source>
        <dbReference type="Proteomes" id="UP000250242"/>
    </source>
</evidence>
<evidence type="ECO:0000256" key="1">
    <source>
        <dbReference type="SAM" id="MobiDB-lite"/>
    </source>
</evidence>